<proteinExistence type="predicted"/>
<dbReference type="EMBL" id="HBUF01127458">
    <property type="protein sequence ID" value="CAG6643496.1"/>
    <property type="molecule type" value="Transcribed_RNA"/>
</dbReference>
<evidence type="ECO:0000313" key="1">
    <source>
        <dbReference type="EMBL" id="CAG6643496.1"/>
    </source>
</evidence>
<dbReference type="EMBL" id="HBUF01127461">
    <property type="protein sequence ID" value="CAG6643505.1"/>
    <property type="molecule type" value="Transcribed_RNA"/>
</dbReference>
<reference evidence="1" key="1">
    <citation type="submission" date="2021-05" db="EMBL/GenBank/DDBJ databases">
        <authorList>
            <person name="Alioto T."/>
            <person name="Alioto T."/>
            <person name="Gomez Garrido J."/>
        </authorList>
    </citation>
    <scope>NUCLEOTIDE SEQUENCE</scope>
</reference>
<name>A0A8D8R621_9HEMI</name>
<dbReference type="EMBL" id="HBUF01127459">
    <property type="protein sequence ID" value="CAG6643499.1"/>
    <property type="molecule type" value="Transcribed_RNA"/>
</dbReference>
<sequence length="100" mass="11360">MCVRSRTKSVQSDVRRATVPVSHVLSSRQSFAVVRICGQNVGQSCVRGYCGRRPFRFLLPESSTWCHSTSSVFLYGRASVARYGFISVSHVYQTLPWRRD</sequence>
<dbReference type="EMBL" id="HBUF01127460">
    <property type="protein sequence ID" value="CAG6643502.1"/>
    <property type="molecule type" value="Transcribed_RNA"/>
</dbReference>
<dbReference type="AlphaFoldDB" id="A0A8D8R621"/>
<dbReference type="EMBL" id="HBUF01282637">
    <property type="protein sequence ID" value="CAG6687692.1"/>
    <property type="molecule type" value="Transcribed_RNA"/>
</dbReference>
<dbReference type="EMBL" id="HBUF01282638">
    <property type="protein sequence ID" value="CAG6687694.1"/>
    <property type="molecule type" value="Transcribed_RNA"/>
</dbReference>
<dbReference type="EMBL" id="HBUF01373294">
    <property type="protein sequence ID" value="CAG6727157.1"/>
    <property type="molecule type" value="Transcribed_RNA"/>
</dbReference>
<dbReference type="EMBL" id="HBUF01536056">
    <property type="protein sequence ID" value="CAG6753376.1"/>
    <property type="molecule type" value="Transcribed_RNA"/>
</dbReference>
<accession>A0A8D8R621</accession>
<dbReference type="EMBL" id="HBUF01536057">
    <property type="protein sequence ID" value="CAG6753378.1"/>
    <property type="molecule type" value="Transcribed_RNA"/>
</dbReference>
<organism evidence="1">
    <name type="scientific">Cacopsylla melanoneura</name>
    <dbReference type="NCBI Taxonomy" id="428564"/>
    <lineage>
        <taxon>Eukaryota</taxon>
        <taxon>Metazoa</taxon>
        <taxon>Ecdysozoa</taxon>
        <taxon>Arthropoda</taxon>
        <taxon>Hexapoda</taxon>
        <taxon>Insecta</taxon>
        <taxon>Pterygota</taxon>
        <taxon>Neoptera</taxon>
        <taxon>Paraneoptera</taxon>
        <taxon>Hemiptera</taxon>
        <taxon>Sternorrhyncha</taxon>
        <taxon>Psylloidea</taxon>
        <taxon>Psyllidae</taxon>
        <taxon>Psyllinae</taxon>
        <taxon>Cacopsylla</taxon>
    </lineage>
</organism>
<protein>
    <submittedName>
        <fullName evidence="1">Uncharacterized protein</fullName>
    </submittedName>
</protein>